<reference evidence="1 2" key="1">
    <citation type="submission" date="2007-09" db="EMBL/GenBank/DDBJ databases">
        <title>Draft genome sequence of Eubacterium dolichum (DSM 3991).</title>
        <authorList>
            <person name="Sudarsanam P."/>
            <person name="Ley R."/>
            <person name="Guruge J."/>
            <person name="Turnbaugh P.J."/>
            <person name="Mahowald M."/>
            <person name="Liep D."/>
            <person name="Gordon J."/>
        </authorList>
    </citation>
    <scope>NUCLEOTIDE SEQUENCE [LARGE SCALE GENOMIC DNA]</scope>
    <source>
        <strain evidence="1 2">DSM 3991</strain>
    </source>
</reference>
<dbReference type="RefSeq" id="WP_004800046.1">
    <property type="nucleotide sequence ID" value="NZ_DS483476.1"/>
</dbReference>
<dbReference type="HOGENOM" id="CLU_1924396_0_0_9"/>
<dbReference type="GeneID" id="92793672"/>
<reference evidence="1 2" key="2">
    <citation type="submission" date="2007-09" db="EMBL/GenBank/DDBJ databases">
        <authorList>
            <person name="Fulton L."/>
            <person name="Clifton S."/>
            <person name="Fulton B."/>
            <person name="Xu J."/>
            <person name="Minx P."/>
            <person name="Pepin K.H."/>
            <person name="Johnson M."/>
            <person name="Thiruvilangam P."/>
            <person name="Bhonagiri V."/>
            <person name="Nash W.E."/>
            <person name="Mardis E.R."/>
            <person name="Wilson R.K."/>
        </authorList>
    </citation>
    <scope>NUCLEOTIDE SEQUENCE [LARGE SCALE GENOMIC DNA]</scope>
    <source>
        <strain evidence="1 2">DSM 3991</strain>
    </source>
</reference>
<dbReference type="EMBL" id="ABAW02000021">
    <property type="protein sequence ID" value="EDP10941.1"/>
    <property type="molecule type" value="Genomic_DNA"/>
</dbReference>
<protein>
    <submittedName>
        <fullName evidence="1">Uncharacterized protein</fullName>
    </submittedName>
</protein>
<comment type="caution">
    <text evidence="1">The sequence shown here is derived from an EMBL/GenBank/DDBJ whole genome shotgun (WGS) entry which is preliminary data.</text>
</comment>
<dbReference type="STRING" id="428127.EUBDOL_01540"/>
<dbReference type="AlphaFoldDB" id="A8RCY8"/>
<organism evidence="1 2">
    <name type="scientific">Amedibacillus dolichus DSM 3991</name>
    <dbReference type="NCBI Taxonomy" id="428127"/>
    <lineage>
        <taxon>Bacteria</taxon>
        <taxon>Bacillati</taxon>
        <taxon>Bacillota</taxon>
        <taxon>Erysipelotrichia</taxon>
        <taxon>Erysipelotrichales</taxon>
        <taxon>Erysipelotrichaceae</taxon>
        <taxon>Amedibacillus</taxon>
    </lineage>
</organism>
<evidence type="ECO:0000313" key="1">
    <source>
        <dbReference type="EMBL" id="EDP10941.1"/>
    </source>
</evidence>
<sequence>MKLEQLKEKLTCDNLMELVDACYRCYRYNSYFGRLKVYEFDDEFFNIHFNDPMEAARATFFGNIQNWLDPYIRFNGYGNLESIDEDEYEMELKDNINEIVEKSLELYKDGNITLYGELEELFDEYLENEEE</sequence>
<name>A8RCY8_9FIRM</name>
<proteinExistence type="predicted"/>
<gene>
    <name evidence="1" type="ORF">EUBDOL_01540</name>
</gene>
<evidence type="ECO:0000313" key="2">
    <source>
        <dbReference type="Proteomes" id="UP000004090"/>
    </source>
</evidence>
<dbReference type="Proteomes" id="UP000004090">
    <property type="component" value="Unassembled WGS sequence"/>
</dbReference>
<accession>A8RCY8</accession>